<comment type="caution">
    <text evidence="15">The sequence shown here is derived from an EMBL/GenBank/DDBJ whole genome shotgun (WGS) entry which is preliminary data.</text>
</comment>
<keyword evidence="16" id="KW-1185">Reference proteome</keyword>
<evidence type="ECO:0000256" key="11">
    <source>
        <dbReference type="ARBA" id="ARBA00023170"/>
    </source>
</evidence>
<dbReference type="Proteomes" id="UP001381693">
    <property type="component" value="Unassembled WGS sequence"/>
</dbReference>
<feature type="compositionally biased region" description="Basic residues" evidence="12">
    <location>
        <begin position="1272"/>
        <end position="1285"/>
    </location>
</feature>
<feature type="region of interest" description="Disordered" evidence="12">
    <location>
        <begin position="1139"/>
        <end position="1164"/>
    </location>
</feature>
<feature type="non-terminal residue" evidence="15">
    <location>
        <position position="1"/>
    </location>
</feature>
<keyword evidence="6 13" id="KW-0812">Transmembrane</keyword>
<dbReference type="Gene3D" id="3.40.50.10140">
    <property type="entry name" value="Toll/interleukin-1 receptor homology (TIR) domain"/>
    <property type="match status" value="1"/>
</dbReference>
<feature type="compositionally biased region" description="Low complexity" evidence="12">
    <location>
        <begin position="1141"/>
        <end position="1162"/>
    </location>
</feature>
<feature type="domain" description="TIR" evidence="14">
    <location>
        <begin position="976"/>
        <end position="1111"/>
    </location>
</feature>
<feature type="compositionally biased region" description="Polar residues" evidence="12">
    <location>
        <begin position="1243"/>
        <end position="1263"/>
    </location>
</feature>
<feature type="compositionally biased region" description="Basic residues" evidence="12">
    <location>
        <begin position="1314"/>
        <end position="1324"/>
    </location>
</feature>
<dbReference type="Pfam" id="PF00560">
    <property type="entry name" value="LRR_1"/>
    <property type="match status" value="2"/>
</dbReference>
<comment type="similarity">
    <text evidence="3">Belongs to the Toll-like receptor family.</text>
</comment>
<dbReference type="PANTHER" id="PTHR24366">
    <property type="entry name" value="IG(IMMUNOGLOBULIN) AND LRR(LEUCINE RICH REPEAT) DOMAINS"/>
    <property type="match status" value="1"/>
</dbReference>
<name>A0AAN8ZUY1_HALRR</name>
<evidence type="ECO:0000256" key="10">
    <source>
        <dbReference type="ARBA" id="ARBA00023136"/>
    </source>
</evidence>
<evidence type="ECO:0000259" key="14">
    <source>
        <dbReference type="PROSITE" id="PS50104"/>
    </source>
</evidence>
<dbReference type="Pfam" id="PF13676">
    <property type="entry name" value="TIR_2"/>
    <property type="match status" value="1"/>
</dbReference>
<dbReference type="SMART" id="SM00369">
    <property type="entry name" value="LRR_TYP"/>
    <property type="match status" value="22"/>
</dbReference>
<evidence type="ECO:0000256" key="8">
    <source>
        <dbReference type="ARBA" id="ARBA00022737"/>
    </source>
</evidence>
<dbReference type="Gene3D" id="3.80.10.10">
    <property type="entry name" value="Ribonuclease Inhibitor"/>
    <property type="match status" value="8"/>
</dbReference>
<dbReference type="InterPro" id="IPR035897">
    <property type="entry name" value="Toll_tir_struct_dom_sf"/>
</dbReference>
<evidence type="ECO:0000256" key="3">
    <source>
        <dbReference type="ARBA" id="ARBA00009634"/>
    </source>
</evidence>
<proteinExistence type="inferred from homology"/>
<dbReference type="SMART" id="SM00365">
    <property type="entry name" value="LRR_SD22"/>
    <property type="match status" value="11"/>
</dbReference>
<evidence type="ECO:0000256" key="9">
    <source>
        <dbReference type="ARBA" id="ARBA00022989"/>
    </source>
</evidence>
<dbReference type="SMART" id="SM00364">
    <property type="entry name" value="LRR_BAC"/>
    <property type="match status" value="10"/>
</dbReference>
<evidence type="ECO:0000256" key="13">
    <source>
        <dbReference type="SAM" id="Phobius"/>
    </source>
</evidence>
<dbReference type="SUPFAM" id="SSF52200">
    <property type="entry name" value="Toll/Interleukin receptor TIR domain"/>
    <property type="match status" value="1"/>
</dbReference>
<dbReference type="SMART" id="SM00082">
    <property type="entry name" value="LRRCT"/>
    <property type="match status" value="2"/>
</dbReference>
<keyword evidence="4" id="KW-1003">Cell membrane</keyword>
<reference evidence="15 16" key="1">
    <citation type="submission" date="2023-11" db="EMBL/GenBank/DDBJ databases">
        <title>Halocaridina rubra genome assembly.</title>
        <authorList>
            <person name="Smith C."/>
        </authorList>
    </citation>
    <scope>NUCLEOTIDE SEQUENCE [LARGE SCALE GENOMIC DNA]</scope>
    <source>
        <strain evidence="15">EP-1</strain>
        <tissue evidence="15">Whole</tissue>
    </source>
</reference>
<keyword evidence="11" id="KW-0675">Receptor</keyword>
<evidence type="ECO:0000256" key="5">
    <source>
        <dbReference type="ARBA" id="ARBA00022614"/>
    </source>
</evidence>
<evidence type="ECO:0000256" key="6">
    <source>
        <dbReference type="ARBA" id="ARBA00022692"/>
    </source>
</evidence>
<dbReference type="GO" id="GO:0005886">
    <property type="term" value="C:plasma membrane"/>
    <property type="evidence" value="ECO:0007669"/>
    <property type="project" value="UniProtKB-SubCell"/>
</dbReference>
<evidence type="ECO:0000256" key="4">
    <source>
        <dbReference type="ARBA" id="ARBA00022475"/>
    </source>
</evidence>
<dbReference type="InterPro" id="IPR001611">
    <property type="entry name" value="Leu-rich_rpt"/>
</dbReference>
<dbReference type="PRINTS" id="PR00019">
    <property type="entry name" value="LEURICHRPT"/>
</dbReference>
<organism evidence="15 16">
    <name type="scientific">Halocaridina rubra</name>
    <name type="common">Hawaiian red shrimp</name>
    <dbReference type="NCBI Taxonomy" id="373956"/>
    <lineage>
        <taxon>Eukaryota</taxon>
        <taxon>Metazoa</taxon>
        <taxon>Ecdysozoa</taxon>
        <taxon>Arthropoda</taxon>
        <taxon>Crustacea</taxon>
        <taxon>Multicrustacea</taxon>
        <taxon>Malacostraca</taxon>
        <taxon>Eumalacostraca</taxon>
        <taxon>Eucarida</taxon>
        <taxon>Decapoda</taxon>
        <taxon>Pleocyemata</taxon>
        <taxon>Caridea</taxon>
        <taxon>Atyoidea</taxon>
        <taxon>Atyidae</taxon>
        <taxon>Halocaridina</taxon>
    </lineage>
</organism>
<accession>A0AAN8ZUY1</accession>
<dbReference type="Pfam" id="PF13855">
    <property type="entry name" value="LRR_8"/>
    <property type="match status" value="4"/>
</dbReference>
<dbReference type="EMBL" id="JAXCGZ010021024">
    <property type="protein sequence ID" value="KAK7061151.1"/>
    <property type="molecule type" value="Genomic_DNA"/>
</dbReference>
<evidence type="ECO:0000256" key="1">
    <source>
        <dbReference type="ARBA" id="ARBA00004236"/>
    </source>
</evidence>
<gene>
    <name evidence="15" type="primary">TOLL6_1</name>
    <name evidence="15" type="ORF">SK128_000467</name>
</gene>
<keyword evidence="7" id="KW-0732">Signal</keyword>
<dbReference type="SUPFAM" id="SSF52058">
    <property type="entry name" value="L domain-like"/>
    <property type="match status" value="4"/>
</dbReference>
<dbReference type="PROSITE" id="PS51450">
    <property type="entry name" value="LRR"/>
    <property type="match status" value="9"/>
</dbReference>
<feature type="compositionally biased region" description="Polar residues" evidence="12">
    <location>
        <begin position="1301"/>
        <end position="1311"/>
    </location>
</feature>
<dbReference type="InterPro" id="IPR000483">
    <property type="entry name" value="Cys-rich_flank_reg_C"/>
</dbReference>
<dbReference type="PANTHER" id="PTHR24366:SF158">
    <property type="entry name" value="PLATELET GLYCOPROTEIN IB ALPHA CHAIN-LIKE-RELATED"/>
    <property type="match status" value="1"/>
</dbReference>
<dbReference type="PROSITE" id="PS50104">
    <property type="entry name" value="TIR"/>
    <property type="match status" value="1"/>
</dbReference>
<evidence type="ECO:0000256" key="7">
    <source>
        <dbReference type="ARBA" id="ARBA00022729"/>
    </source>
</evidence>
<dbReference type="InterPro" id="IPR000157">
    <property type="entry name" value="TIR_dom"/>
</dbReference>
<feature type="region of interest" description="Disordered" evidence="12">
    <location>
        <begin position="1243"/>
        <end position="1386"/>
    </location>
</feature>
<protein>
    <submittedName>
        <fullName evidence="15">Toll6p</fullName>
    </submittedName>
</protein>
<dbReference type="FunFam" id="3.80.10.10:FF:001438">
    <property type="entry name" value="Uncharacterized protein"/>
    <property type="match status" value="1"/>
</dbReference>
<keyword evidence="9 13" id="KW-1133">Transmembrane helix</keyword>
<keyword evidence="5" id="KW-0433">Leucine-rich repeat</keyword>
<sequence>GLEDIEELAIRRCKLDSLPSGTLSMLKRLRELEITTHNGDWAALAMNVETSSLPLQLERVSLAHNNIWTMPSMALCGKSLKHLDLSNNHLQDIRVLGFTGKVFQDITRLNASNVTLSEYEIYFPSDQDAFQEIDCGQALQELILDHNDLVRLPSGSFRILSALRELHLRYNDIRLISSEAFEGLKALQKLYLSNNHIIFLQNGTFLDNPLLEGVYLNNNSLRTLSSGVFKGLRELQVLDLSYNKLSFSSSEEELFKDLNRLVILNLSHNSLTSIPPLLLTDLNSLQQLDLAFNLISTLDNDGFTFLSNLYSLDLSHNKISTVGEASLRGLVGLSILHLRNNSLSDIHPNALHHSSNLKQIYLKKNELQSIPNALQNLSFLKIMDIGKNEIVSIQPFLFRNLRNLEELDISDNKLNGISEGSFNGLSSLQKLNLTANYIRTLSDGSFLGMTNVKHLIISKNELSDINGIFAGLEYLETLDVSENNIKMFDYAFIPRQLIKLVLRRNRIEKLGNFFKVHGILTLEEIDASYNAIKKLTEISIPNTIKIVKLYNNEINQIMPNTFRDKGGLRVLDLRMNSLQKLDLQSVSVKGMASNHRRAQLSLSGNPFHCDCEMEWLFGSSVIPQTTPVATEVTYLQPRVNDLALVTCTLAHSRSASTVMTRVLETTPDNYLCPYDTHCFALCHCCDFIACDCQMKCPDTCTCFHDDTWSINLVDCSGGKLSQLPDKVPMDATIVLLDGNNFEVLQAHPFIGRHSIQQLYLNNSQIKTLHNRTFHGLTSLQTLHLQDNLIVHLRGFEFSGLEQLKELYLQNNRVSFISNATFTGLKSLEVLRLDNNFIIDFPVWLLGKNIHLKKVSITNNPWKCDCIFVESLREWEKKSPGMLLDPEDVFCVHGSSGAVGPGIVLPDFSCAKSQHGVMRYQFGQQELPFLAGSLCGGVAFISVMVVVAMLIARRGIASASKLGISDSQNYCQEEDGKVFDAYISYSANDANFVRDVLATKLENSSPSYKLCLHSRDFTENSRLSEFITQSLSFSRRTIVVLSKNFIDNEWKNAIFKKAHVDGLKDSDMSIIAIYHDGVSSSAFDADLKMVLKNSTKLYWGDKNFWKKLKNEMPLKQTYTSVPVYLSSNSYKSTTLPSVTAQPTLPMPSSSSVLTSTSGLTTPSDMGRKACFQQESIETYNSPPPPRPCYSPPTPCEYMVMQGQECQDPLCPCHRDTHTAYPFVNGDSSSLHTYSSLDAFAESLPQTSSSEPFPSRTTSPSSNHYSVIDVPIRRTVRASKKKKKRHQSQSGPLATSEEVLESPTKQNDINTFQRTKSVRASKRRSKREITCPTEDAASARYVSPASPSSSSFRGEDLSSDNITDTKDLYIGLTDSPPEPTPLSEECFV</sequence>
<dbReference type="PRINTS" id="PR01537">
    <property type="entry name" value="INTRLKN1R1F"/>
</dbReference>
<dbReference type="SMART" id="SM00255">
    <property type="entry name" value="TIR"/>
    <property type="match status" value="1"/>
</dbReference>
<evidence type="ECO:0000256" key="2">
    <source>
        <dbReference type="ARBA" id="ARBA00004479"/>
    </source>
</evidence>
<comment type="subcellular location">
    <subcellularLocation>
        <location evidence="1">Cell membrane</location>
    </subcellularLocation>
    <subcellularLocation>
        <location evidence="2">Membrane</location>
        <topology evidence="2">Single-pass type I membrane protein</topology>
    </subcellularLocation>
</comment>
<feature type="compositionally biased region" description="Low complexity" evidence="12">
    <location>
        <begin position="1334"/>
        <end position="1349"/>
    </location>
</feature>
<keyword evidence="10 13" id="KW-0472">Membrane</keyword>
<feature type="transmembrane region" description="Helical" evidence="13">
    <location>
        <begin position="928"/>
        <end position="951"/>
    </location>
</feature>
<keyword evidence="8" id="KW-0677">Repeat</keyword>
<evidence type="ECO:0000256" key="12">
    <source>
        <dbReference type="SAM" id="MobiDB-lite"/>
    </source>
</evidence>
<evidence type="ECO:0000313" key="15">
    <source>
        <dbReference type="EMBL" id="KAK7061151.1"/>
    </source>
</evidence>
<dbReference type="InterPro" id="IPR003591">
    <property type="entry name" value="Leu-rich_rpt_typical-subtyp"/>
</dbReference>
<dbReference type="InterPro" id="IPR032675">
    <property type="entry name" value="LRR_dom_sf"/>
</dbReference>
<dbReference type="GO" id="GO:0007165">
    <property type="term" value="P:signal transduction"/>
    <property type="evidence" value="ECO:0007669"/>
    <property type="project" value="InterPro"/>
</dbReference>
<evidence type="ECO:0000313" key="16">
    <source>
        <dbReference type="Proteomes" id="UP001381693"/>
    </source>
</evidence>